<dbReference type="InterPro" id="IPR050600">
    <property type="entry name" value="SETD3_SETD6_MTase"/>
</dbReference>
<dbReference type="AlphaFoldDB" id="A0A9P6P001"/>
<dbReference type="SUPFAM" id="SSF82199">
    <property type="entry name" value="SET domain"/>
    <property type="match status" value="1"/>
</dbReference>
<sequence>MRLKDAALGKWLTITGNKFHPSLVMSKNVEEEEVAAGVPRKNMGWCIHTDAPIPRDTCLVSCSIDIAITPRKAGDQIAKLLSAGTLSELPNRITLGDKNLCDPNKSRQPRLKRDPAFSSWLDHQVMCLYLMLTRLAIQLRRVPASPKSAVRPGCFKNHILDLFSFHVPYVDSLPCDEDLMTPLYWNSSEMEKLRYTNLYQATLDRKRDWSVEFDDLMDKVKNYNEDLHGYLFDTLSGSDYTWAATILSSRAFPSTLLENRVRRADLISSQVYTENAFKSGLSTDHASFSEPVPVLLPGVDILNHQRGIKVEWRPRDPRDPKSRVEIINLEELIRPGSQVFNNYGAKSTAEFILGYGFALDQTDWDRSSKFGESSHNPDDLYTLKISPPRTAENRLKLIKQIFDSLDKEKLYHNLTIKNPLPKGLLAQLRLLVATTQEEFDIIEAAFLGVETPCLAWTSSFYHSFLECMQNRVGWENELNALDCLKSMLEIQYKRLNEINWSNEDPSNWTGVRDSIKNMIQIYRTGQRDILFESINTLDKIISQTMDQAEADGFVFMEEEEEASDMTS</sequence>
<dbReference type="Gene3D" id="3.90.1420.10">
    <property type="entry name" value="Rubisco LSMT, substrate-binding domain"/>
    <property type="match status" value="1"/>
</dbReference>
<dbReference type="GO" id="GO:0016279">
    <property type="term" value="F:protein-lysine N-methyltransferase activity"/>
    <property type="evidence" value="ECO:0007669"/>
    <property type="project" value="TreeGrafter"/>
</dbReference>
<keyword evidence="5" id="KW-1185">Reference proteome</keyword>
<accession>A0A9P6P001</accession>
<keyword evidence="3" id="KW-0949">S-adenosyl-L-methionine</keyword>
<evidence type="ECO:0000313" key="5">
    <source>
        <dbReference type="Proteomes" id="UP000886653"/>
    </source>
</evidence>
<dbReference type="GO" id="GO:0005634">
    <property type="term" value="C:nucleus"/>
    <property type="evidence" value="ECO:0007669"/>
    <property type="project" value="TreeGrafter"/>
</dbReference>
<dbReference type="EMBL" id="MU167208">
    <property type="protein sequence ID" value="KAG0152495.1"/>
    <property type="molecule type" value="Genomic_DNA"/>
</dbReference>
<evidence type="ECO:0000256" key="3">
    <source>
        <dbReference type="ARBA" id="ARBA00022691"/>
    </source>
</evidence>
<organism evidence="4 5">
    <name type="scientific">Cronartium quercuum f. sp. fusiforme G11</name>
    <dbReference type="NCBI Taxonomy" id="708437"/>
    <lineage>
        <taxon>Eukaryota</taxon>
        <taxon>Fungi</taxon>
        <taxon>Dikarya</taxon>
        <taxon>Basidiomycota</taxon>
        <taxon>Pucciniomycotina</taxon>
        <taxon>Pucciniomycetes</taxon>
        <taxon>Pucciniales</taxon>
        <taxon>Coleosporiaceae</taxon>
        <taxon>Cronartium</taxon>
    </lineage>
</organism>
<dbReference type="GO" id="GO:0032259">
    <property type="term" value="P:methylation"/>
    <property type="evidence" value="ECO:0007669"/>
    <property type="project" value="UniProtKB-KW"/>
</dbReference>
<reference evidence="4" key="1">
    <citation type="submission" date="2013-11" db="EMBL/GenBank/DDBJ databases">
        <title>Genome sequence of the fusiform rust pathogen reveals effectors for host alternation and coevolution with pine.</title>
        <authorList>
            <consortium name="DOE Joint Genome Institute"/>
            <person name="Smith K."/>
            <person name="Pendleton A."/>
            <person name="Kubisiak T."/>
            <person name="Anderson C."/>
            <person name="Salamov A."/>
            <person name="Aerts A."/>
            <person name="Riley R."/>
            <person name="Clum A."/>
            <person name="Lindquist E."/>
            <person name="Ence D."/>
            <person name="Campbell M."/>
            <person name="Kronenberg Z."/>
            <person name="Feau N."/>
            <person name="Dhillon B."/>
            <person name="Hamelin R."/>
            <person name="Burleigh J."/>
            <person name="Smith J."/>
            <person name="Yandell M."/>
            <person name="Nelson C."/>
            <person name="Grigoriev I."/>
            <person name="Davis J."/>
        </authorList>
    </citation>
    <scope>NUCLEOTIDE SEQUENCE</scope>
    <source>
        <strain evidence="4">G11</strain>
    </source>
</reference>
<dbReference type="Gene3D" id="3.90.1410.10">
    <property type="entry name" value="set domain protein methyltransferase, domain 1"/>
    <property type="match status" value="1"/>
</dbReference>
<proteinExistence type="predicted"/>
<dbReference type="SUPFAM" id="SSF81822">
    <property type="entry name" value="RuBisCo LSMT C-terminal, substrate-binding domain"/>
    <property type="match status" value="1"/>
</dbReference>
<dbReference type="InterPro" id="IPR046341">
    <property type="entry name" value="SET_dom_sf"/>
</dbReference>
<evidence type="ECO:0008006" key="6">
    <source>
        <dbReference type="Google" id="ProtNLM"/>
    </source>
</evidence>
<dbReference type="Proteomes" id="UP000886653">
    <property type="component" value="Unassembled WGS sequence"/>
</dbReference>
<gene>
    <name evidence="4" type="ORF">CROQUDRAFT_70703</name>
</gene>
<keyword evidence="2" id="KW-0808">Transferase</keyword>
<name>A0A9P6P001_9BASI</name>
<evidence type="ECO:0000256" key="2">
    <source>
        <dbReference type="ARBA" id="ARBA00022679"/>
    </source>
</evidence>
<comment type="caution">
    <text evidence="4">The sequence shown here is derived from an EMBL/GenBank/DDBJ whole genome shotgun (WGS) entry which is preliminary data.</text>
</comment>
<dbReference type="PANTHER" id="PTHR13271">
    <property type="entry name" value="UNCHARACTERIZED PUTATIVE METHYLTRANSFERASE"/>
    <property type="match status" value="1"/>
</dbReference>
<keyword evidence="1" id="KW-0489">Methyltransferase</keyword>
<dbReference type="OrthoDB" id="42889at2759"/>
<dbReference type="PANTHER" id="PTHR13271:SF34">
    <property type="entry name" value="N-LYSINE METHYLTRANSFERASE SETD6"/>
    <property type="match status" value="1"/>
</dbReference>
<protein>
    <recommendedName>
        <fullName evidence="6">SET domain-containing protein</fullName>
    </recommendedName>
</protein>
<evidence type="ECO:0000313" key="4">
    <source>
        <dbReference type="EMBL" id="KAG0152495.1"/>
    </source>
</evidence>
<dbReference type="InterPro" id="IPR036464">
    <property type="entry name" value="Rubisco_LSMT_subst-bd_sf"/>
</dbReference>
<evidence type="ECO:0000256" key="1">
    <source>
        <dbReference type="ARBA" id="ARBA00022603"/>
    </source>
</evidence>